<dbReference type="Pfam" id="PF03466">
    <property type="entry name" value="LysR_substrate"/>
    <property type="match status" value="1"/>
</dbReference>
<dbReference type="Gene3D" id="3.40.190.10">
    <property type="entry name" value="Periplasmic binding protein-like II"/>
    <property type="match status" value="2"/>
</dbReference>
<name>A0A939EKX8_9HYPH</name>
<gene>
    <name evidence="6" type="primary">gcvA</name>
    <name evidence="6" type="ORF">JF539_25025</name>
</gene>
<dbReference type="SUPFAM" id="SSF46785">
    <property type="entry name" value="Winged helix' DNA-binding domain"/>
    <property type="match status" value="1"/>
</dbReference>
<sequence length="306" mass="34088">MNKLPPLASLRAFEAAARHLSFKRAAEELGVTPTAVSHQIRLLEDTIGMRLFERLPRKVALTETGSQLYPVFRDAFSSMTRALGSVTREGSRKAFTLTSTTGFTAKWLVPRIARFNATHPQITLRLYPSDAVTELGTGAADCAIRYGKAPFKGLVAEPLFTERFAPVCSPLLEIRNPEDLFNHTLLHSEWRRNDEFTPSWKKWFGHAGLSGKVPEVQTILTDDSHVIQAAVAAQGIALASTVLVREEIEQGLLIQPFAPELEGLTYHFVYPETMSEDPNVMAFGNWLLEELAGTPKKLRTDRKETV</sequence>
<feature type="domain" description="HTH lysR-type" evidence="5">
    <location>
        <begin position="5"/>
        <end position="62"/>
    </location>
</feature>
<dbReference type="AlphaFoldDB" id="A0A939EKX8"/>
<evidence type="ECO:0000259" key="5">
    <source>
        <dbReference type="PROSITE" id="PS50931"/>
    </source>
</evidence>
<accession>A0A939EKX8</accession>
<keyword evidence="4" id="KW-0804">Transcription</keyword>
<dbReference type="PRINTS" id="PR00039">
    <property type="entry name" value="HTHLYSR"/>
</dbReference>
<keyword evidence="3" id="KW-0238">DNA-binding</keyword>
<dbReference type="GO" id="GO:0006351">
    <property type="term" value="P:DNA-templated transcription"/>
    <property type="evidence" value="ECO:0007669"/>
    <property type="project" value="TreeGrafter"/>
</dbReference>
<dbReference type="PANTHER" id="PTHR30537">
    <property type="entry name" value="HTH-TYPE TRANSCRIPTIONAL REGULATOR"/>
    <property type="match status" value="1"/>
</dbReference>
<evidence type="ECO:0000256" key="1">
    <source>
        <dbReference type="ARBA" id="ARBA00009437"/>
    </source>
</evidence>
<dbReference type="FunFam" id="1.10.10.10:FF:000038">
    <property type="entry name" value="Glycine cleavage system transcriptional activator"/>
    <property type="match status" value="1"/>
</dbReference>
<dbReference type="GO" id="GO:0043565">
    <property type="term" value="F:sequence-specific DNA binding"/>
    <property type="evidence" value="ECO:0007669"/>
    <property type="project" value="TreeGrafter"/>
</dbReference>
<dbReference type="PANTHER" id="PTHR30537:SF26">
    <property type="entry name" value="GLYCINE CLEAVAGE SYSTEM TRANSCRIPTIONAL ACTIVATOR"/>
    <property type="match status" value="1"/>
</dbReference>
<organism evidence="6 7">
    <name type="scientific">Roseibium aggregatum</name>
    <dbReference type="NCBI Taxonomy" id="187304"/>
    <lineage>
        <taxon>Bacteria</taxon>
        <taxon>Pseudomonadati</taxon>
        <taxon>Pseudomonadota</taxon>
        <taxon>Alphaproteobacteria</taxon>
        <taxon>Hyphomicrobiales</taxon>
        <taxon>Stappiaceae</taxon>
        <taxon>Roseibium</taxon>
    </lineage>
</organism>
<evidence type="ECO:0000256" key="3">
    <source>
        <dbReference type="ARBA" id="ARBA00023125"/>
    </source>
</evidence>
<dbReference type="InterPro" id="IPR036390">
    <property type="entry name" value="WH_DNA-bd_sf"/>
</dbReference>
<evidence type="ECO:0000256" key="2">
    <source>
        <dbReference type="ARBA" id="ARBA00023015"/>
    </source>
</evidence>
<protein>
    <submittedName>
        <fullName evidence="6">Transcriptional regulator GcvA</fullName>
    </submittedName>
</protein>
<dbReference type="Gene3D" id="1.10.10.10">
    <property type="entry name" value="Winged helix-like DNA-binding domain superfamily/Winged helix DNA-binding domain"/>
    <property type="match status" value="1"/>
</dbReference>
<dbReference type="InterPro" id="IPR005119">
    <property type="entry name" value="LysR_subst-bd"/>
</dbReference>
<evidence type="ECO:0000256" key="4">
    <source>
        <dbReference type="ARBA" id="ARBA00023163"/>
    </source>
</evidence>
<evidence type="ECO:0000313" key="6">
    <source>
        <dbReference type="EMBL" id="MBN9673644.1"/>
    </source>
</evidence>
<proteinExistence type="inferred from homology"/>
<evidence type="ECO:0000313" key="7">
    <source>
        <dbReference type="Proteomes" id="UP000664096"/>
    </source>
</evidence>
<dbReference type="InterPro" id="IPR000847">
    <property type="entry name" value="LysR_HTH_N"/>
</dbReference>
<dbReference type="PROSITE" id="PS50931">
    <property type="entry name" value="HTH_LYSR"/>
    <property type="match status" value="1"/>
</dbReference>
<comment type="similarity">
    <text evidence="1">Belongs to the LysR transcriptional regulatory family.</text>
</comment>
<dbReference type="InterPro" id="IPR036388">
    <property type="entry name" value="WH-like_DNA-bd_sf"/>
</dbReference>
<dbReference type="InterPro" id="IPR058163">
    <property type="entry name" value="LysR-type_TF_proteobact-type"/>
</dbReference>
<dbReference type="GO" id="GO:0003700">
    <property type="term" value="F:DNA-binding transcription factor activity"/>
    <property type="evidence" value="ECO:0007669"/>
    <property type="project" value="InterPro"/>
</dbReference>
<comment type="caution">
    <text evidence="6">The sequence shown here is derived from an EMBL/GenBank/DDBJ whole genome shotgun (WGS) entry which is preliminary data.</text>
</comment>
<reference evidence="6" key="1">
    <citation type="submission" date="2020-12" db="EMBL/GenBank/DDBJ databases">
        <title>Oil enriched cultivation method for isolating marine PHA-producing bacteria.</title>
        <authorList>
            <person name="Zheng W."/>
            <person name="Yu S."/>
            <person name="Huang Y."/>
        </authorList>
    </citation>
    <scope>NUCLEOTIDE SEQUENCE</scope>
    <source>
        <strain evidence="6">SY-2-12</strain>
    </source>
</reference>
<dbReference type="NCBIfam" id="NF008352">
    <property type="entry name" value="PRK11139.1"/>
    <property type="match status" value="1"/>
</dbReference>
<dbReference type="RefSeq" id="WP_207143628.1">
    <property type="nucleotide sequence ID" value="NZ_JAEKJZ010000007.1"/>
</dbReference>
<dbReference type="CDD" id="cd08432">
    <property type="entry name" value="PBP2_GcdR_TrpI_HvrB_AmpR_like"/>
    <property type="match status" value="1"/>
</dbReference>
<dbReference type="Pfam" id="PF00126">
    <property type="entry name" value="HTH_1"/>
    <property type="match status" value="1"/>
</dbReference>
<dbReference type="EMBL" id="JAEKJZ010000007">
    <property type="protein sequence ID" value="MBN9673644.1"/>
    <property type="molecule type" value="Genomic_DNA"/>
</dbReference>
<keyword evidence="2" id="KW-0805">Transcription regulation</keyword>
<dbReference type="Proteomes" id="UP000664096">
    <property type="component" value="Unassembled WGS sequence"/>
</dbReference>
<dbReference type="SUPFAM" id="SSF53850">
    <property type="entry name" value="Periplasmic binding protein-like II"/>
    <property type="match status" value="1"/>
</dbReference>